<dbReference type="KEGG" id="abe:ARB_00596"/>
<protein>
    <submittedName>
        <fullName evidence="1">Uncharacterized protein</fullName>
    </submittedName>
</protein>
<dbReference type="AlphaFoldDB" id="D4AWN0"/>
<dbReference type="HOGENOM" id="CLU_036009_0_0_1"/>
<dbReference type="eggNOG" id="ENOG502QR0D">
    <property type="taxonomic scope" value="Eukaryota"/>
</dbReference>
<proteinExistence type="predicted"/>
<dbReference type="GeneID" id="9523131"/>
<dbReference type="Gene3D" id="2.40.10.10">
    <property type="entry name" value="Trypsin-like serine proteases"/>
    <property type="match status" value="1"/>
</dbReference>
<reference evidence="2" key="1">
    <citation type="journal article" date="2011" name="Genome Biol.">
        <title>Comparative and functional genomics provide insights into the pathogenicity of dermatophytic fungi.</title>
        <authorList>
            <person name="Burmester A."/>
            <person name="Shelest E."/>
            <person name="Gloeckner G."/>
            <person name="Heddergott C."/>
            <person name="Schindler S."/>
            <person name="Staib P."/>
            <person name="Heidel A."/>
            <person name="Felder M."/>
            <person name="Petzold A."/>
            <person name="Szafranski K."/>
            <person name="Feuermann M."/>
            <person name="Pedruzzi I."/>
            <person name="Priebe S."/>
            <person name="Groth M."/>
            <person name="Winkler R."/>
            <person name="Li W."/>
            <person name="Kniemeyer O."/>
            <person name="Schroeckh V."/>
            <person name="Hertweck C."/>
            <person name="Hube B."/>
            <person name="White T.C."/>
            <person name="Platzer M."/>
            <person name="Guthke R."/>
            <person name="Heitman J."/>
            <person name="Woestemeyer J."/>
            <person name="Zipfel P.F."/>
            <person name="Monod M."/>
            <person name="Brakhage A.A."/>
        </authorList>
    </citation>
    <scope>NUCLEOTIDE SEQUENCE [LARGE SCALE GENOMIC DNA]</scope>
    <source>
        <strain evidence="2">ATCC MYA-4681 / CBS 112371</strain>
    </source>
</reference>
<dbReference type="OrthoDB" id="5424209at2759"/>
<accession>D4AWN0</accession>
<evidence type="ECO:0000313" key="2">
    <source>
        <dbReference type="Proteomes" id="UP000008866"/>
    </source>
</evidence>
<dbReference type="EMBL" id="ABSU01000015">
    <property type="protein sequence ID" value="EFE32411.1"/>
    <property type="molecule type" value="Genomic_DNA"/>
</dbReference>
<comment type="caution">
    <text evidence="1">The sequence shown here is derived from an EMBL/GenBank/DDBJ whole genome shotgun (WGS) entry which is preliminary data.</text>
</comment>
<dbReference type="OMA" id="GHIVAEY"/>
<sequence>MIVAANINVANLQDGRHQAGNSRPEDPNFIKNTQELPSIEAWFAQKEKFRAVGHGFPMGMPQMQNCSPELERLFQETLKPKITSILGKFSINYSSIRLDDWRSKGSGEVQHTILVSSDDTNTTKWKTAAEEILRVFRHELPLGFTGDAQVEVQNKQLMNTDVSRAVPNEPALIKCLEDTREEIMETVMESLKDCWSSIGYHMRVPLESTLDMQGRATVMVYCRFGSCGDFKTAEDRILKVLDKSPMDIHVEIAPGEVFLARNADGPRFLSDIPASPINGASISVRGNNTEPGSLGGWVWLHIPRRDMRVRCVLTCYHVVRSPNQTIAAHTDVHGVVPDDRRGHIVAEYPAACDGQHTLDILASLPKHQANSLEVRSQYRDLYNRMINPAIGKVTLASGNRISDNSRMDWALITSPSTFRPNKLPPSPSKQDTFSLSLCGAFAMNPDSWVMSFGDVELGDWVSKYGRTSGTTYGKINHLRREVRWPSGERTYEMEVISPNGEFSRPGDSGSMVVNSRGEFVGLVLATDSSTPFGVTYITPISHILRDINKMTDGGFLTLRPDDYGWFTSV</sequence>
<dbReference type="InterPro" id="IPR043504">
    <property type="entry name" value="Peptidase_S1_PA_chymotrypsin"/>
</dbReference>
<keyword evidence="2" id="KW-1185">Reference proteome</keyword>
<dbReference type="RefSeq" id="XP_003013051.1">
    <property type="nucleotide sequence ID" value="XM_003013005.1"/>
</dbReference>
<organism evidence="1 2">
    <name type="scientific">Arthroderma benhamiae (strain ATCC MYA-4681 / CBS 112371)</name>
    <name type="common">Trichophyton mentagrophytes</name>
    <dbReference type="NCBI Taxonomy" id="663331"/>
    <lineage>
        <taxon>Eukaryota</taxon>
        <taxon>Fungi</taxon>
        <taxon>Dikarya</taxon>
        <taxon>Ascomycota</taxon>
        <taxon>Pezizomycotina</taxon>
        <taxon>Eurotiomycetes</taxon>
        <taxon>Eurotiomycetidae</taxon>
        <taxon>Onygenales</taxon>
        <taxon>Arthrodermataceae</taxon>
        <taxon>Trichophyton</taxon>
    </lineage>
</organism>
<dbReference type="InterPro" id="IPR009003">
    <property type="entry name" value="Peptidase_S1_PA"/>
</dbReference>
<dbReference type="SUPFAM" id="SSF50494">
    <property type="entry name" value="Trypsin-like serine proteases"/>
    <property type="match status" value="1"/>
</dbReference>
<dbReference type="Proteomes" id="UP000008866">
    <property type="component" value="Unassembled WGS sequence"/>
</dbReference>
<name>D4AWN0_ARTBC</name>
<dbReference type="STRING" id="663331.D4AWN0"/>
<evidence type="ECO:0000313" key="1">
    <source>
        <dbReference type="EMBL" id="EFE32411.1"/>
    </source>
</evidence>
<gene>
    <name evidence="1" type="ORF">ARB_00596</name>
</gene>